<name>H1Y4Q8_9SPHI</name>
<dbReference type="AlphaFoldDB" id="H1Y4Q8"/>
<keyword evidence="2" id="KW-1185">Reference proteome</keyword>
<protein>
    <submittedName>
        <fullName evidence="1">Uncharacterized protein</fullName>
    </submittedName>
</protein>
<dbReference type="HOGENOM" id="CLU_1784713_0_0_10"/>
<proteinExistence type="predicted"/>
<sequence>MPIILALAYSDFFFSQCAYFAPIIIILNLEHRPAQTPREGLCSFCLDTKRTKKIKTARSFHPQASSRPGVQSGLCPLPSATPNNQSTSSVPAIFSGKISFRAISLRQSVNTQRFKKVAAPCDSFPWEGAERGLYAWLYVVPIFFV</sequence>
<reference evidence="1" key="1">
    <citation type="submission" date="2011-09" db="EMBL/GenBank/DDBJ databases">
        <title>The permanent draft genome of Mucilaginibacter paludis DSM 18603.</title>
        <authorList>
            <consortium name="US DOE Joint Genome Institute (JGI-PGF)"/>
            <person name="Lucas S."/>
            <person name="Han J."/>
            <person name="Lapidus A."/>
            <person name="Bruce D."/>
            <person name="Goodwin L."/>
            <person name="Pitluck S."/>
            <person name="Peters L."/>
            <person name="Kyrpides N."/>
            <person name="Mavromatis K."/>
            <person name="Ivanova N."/>
            <person name="Mikhailova N."/>
            <person name="Held B."/>
            <person name="Detter J.C."/>
            <person name="Tapia R."/>
            <person name="Han C."/>
            <person name="Land M."/>
            <person name="Hauser L."/>
            <person name="Markowitz V."/>
            <person name="Cheng J.-F."/>
            <person name="Hugenholtz P."/>
            <person name="Woyke T."/>
            <person name="Wu D."/>
            <person name="Tindall B."/>
            <person name="Brambilla E."/>
            <person name="Klenk H.-P."/>
            <person name="Eisen J.A."/>
        </authorList>
    </citation>
    <scope>NUCLEOTIDE SEQUENCE [LARGE SCALE GENOMIC DNA]</scope>
    <source>
        <strain evidence="1">DSM 18603</strain>
    </source>
</reference>
<accession>H1Y4Q8</accession>
<organism evidence="1 2">
    <name type="scientific">Mucilaginibacter paludis DSM 18603</name>
    <dbReference type="NCBI Taxonomy" id="714943"/>
    <lineage>
        <taxon>Bacteria</taxon>
        <taxon>Pseudomonadati</taxon>
        <taxon>Bacteroidota</taxon>
        <taxon>Sphingobacteriia</taxon>
        <taxon>Sphingobacteriales</taxon>
        <taxon>Sphingobacteriaceae</taxon>
        <taxon>Mucilaginibacter</taxon>
    </lineage>
</organism>
<gene>
    <name evidence="1" type="ORF">Mucpa_4011</name>
</gene>
<dbReference type="EMBL" id="CM001403">
    <property type="protein sequence ID" value="EHQ28102.1"/>
    <property type="molecule type" value="Genomic_DNA"/>
</dbReference>
<evidence type="ECO:0000313" key="2">
    <source>
        <dbReference type="Proteomes" id="UP000002774"/>
    </source>
</evidence>
<evidence type="ECO:0000313" key="1">
    <source>
        <dbReference type="EMBL" id="EHQ28102.1"/>
    </source>
</evidence>
<dbReference type="Proteomes" id="UP000002774">
    <property type="component" value="Chromosome"/>
</dbReference>